<dbReference type="GeneID" id="38135849"/>
<accession>A0A3F3PRK0</accession>
<dbReference type="EMBL" id="KZ852066">
    <property type="protein sequence ID" value="RDH29579.1"/>
    <property type="molecule type" value="Genomic_DNA"/>
</dbReference>
<dbReference type="AlphaFoldDB" id="A0A3F3PRK0"/>
<organism evidence="1 2">
    <name type="scientific">Aspergillus welwitschiae</name>
    <dbReference type="NCBI Taxonomy" id="1341132"/>
    <lineage>
        <taxon>Eukaryota</taxon>
        <taxon>Fungi</taxon>
        <taxon>Dikarya</taxon>
        <taxon>Ascomycota</taxon>
        <taxon>Pezizomycotina</taxon>
        <taxon>Eurotiomycetes</taxon>
        <taxon>Eurotiomycetidae</taxon>
        <taxon>Eurotiales</taxon>
        <taxon>Aspergillaceae</taxon>
        <taxon>Aspergillus</taxon>
        <taxon>Aspergillus subgen. Circumdati</taxon>
    </lineage>
</organism>
<sequence length="168" mass="18686">MVVDGLYDYITGRINYNNIDSEEQVSDIGERCKHTYAAFTSLIFTPMAIAYWRAERLTRTSLHGHPRVGSHPKNNILAQGTRKQIYSHEGWAKHNAIILNPGPLPMTSLKAFYCSCSLLSSLPGILAHATLLVFLGLDILSTNCDEGTQMPRAHCDISTSRRGRPKLS</sequence>
<gene>
    <name evidence="1" type="ORF">BDQ94DRAFT_150001</name>
</gene>
<evidence type="ECO:0000313" key="1">
    <source>
        <dbReference type="EMBL" id="RDH29579.1"/>
    </source>
</evidence>
<dbReference type="RefSeq" id="XP_026622601.1">
    <property type="nucleotide sequence ID" value="XM_026767493.1"/>
</dbReference>
<reference evidence="1 2" key="1">
    <citation type="submission" date="2018-07" db="EMBL/GenBank/DDBJ databases">
        <title>The genomes of Aspergillus section Nigri reveals drivers in fungal speciation.</title>
        <authorList>
            <consortium name="DOE Joint Genome Institute"/>
            <person name="Vesth T.C."/>
            <person name="Nybo J."/>
            <person name="Theobald S."/>
            <person name="Brandl J."/>
            <person name="Frisvad J.C."/>
            <person name="Nielsen K.F."/>
            <person name="Lyhne E.K."/>
            <person name="Kogle M.E."/>
            <person name="Kuo A."/>
            <person name="Riley R."/>
            <person name="Clum A."/>
            <person name="Nolan M."/>
            <person name="Lipzen A."/>
            <person name="Salamov A."/>
            <person name="Henrissat B."/>
            <person name="Wiebenga A."/>
            <person name="De vries R.P."/>
            <person name="Grigoriev I.V."/>
            <person name="Mortensen U.H."/>
            <person name="Andersen M.R."/>
            <person name="Baker S.E."/>
        </authorList>
    </citation>
    <scope>NUCLEOTIDE SEQUENCE [LARGE SCALE GENOMIC DNA]</scope>
    <source>
        <strain evidence="1 2">CBS 139.54b</strain>
    </source>
</reference>
<proteinExistence type="predicted"/>
<protein>
    <submittedName>
        <fullName evidence="1">Uncharacterized protein</fullName>
    </submittedName>
</protein>
<keyword evidence="2" id="KW-1185">Reference proteome</keyword>
<dbReference type="Proteomes" id="UP000253729">
    <property type="component" value="Unassembled WGS sequence"/>
</dbReference>
<evidence type="ECO:0000313" key="2">
    <source>
        <dbReference type="Proteomes" id="UP000253729"/>
    </source>
</evidence>
<name>A0A3F3PRK0_9EURO</name>